<dbReference type="EMBL" id="CM047897">
    <property type="protein sequence ID" value="KAJ0112319.1"/>
    <property type="molecule type" value="Genomic_DNA"/>
</dbReference>
<accession>A0ACC1C9Y5</accession>
<evidence type="ECO:0000313" key="1">
    <source>
        <dbReference type="EMBL" id="KAJ0112319.1"/>
    </source>
</evidence>
<keyword evidence="2" id="KW-1185">Reference proteome</keyword>
<gene>
    <name evidence="1" type="ORF">Patl1_00847</name>
</gene>
<sequence>MFVRRNMKHREDENYLVKSRLLDAMTKDIRSLFLRLATTKEIWEAAKRTYLVDQDASKVYQLHCQEIFVRLNEANHQDAVLGGKIGEGVVMAFRKMSTSKKDQKCTHCNDYKIFEAITAPMVVEMVVVAAMEMGKLYVVYVRREPDIYKSWDECKSQVQGVSNVVHYSIYSSYDVVVTFEAFIEERNRLEGGCGDMTYVKDMREKKCSDGLGMGSFSSSSTIIIALAERCEALEVEVQTVTQQRDTCDERAKMLEDALNDINKLKLGE</sequence>
<name>A0ACC1C9Y5_9ROSI</name>
<evidence type="ECO:0000313" key="2">
    <source>
        <dbReference type="Proteomes" id="UP001164250"/>
    </source>
</evidence>
<dbReference type="Proteomes" id="UP001164250">
    <property type="component" value="Chromosome 1"/>
</dbReference>
<protein>
    <submittedName>
        <fullName evidence="1">Uncharacterized protein</fullName>
    </submittedName>
</protein>
<proteinExistence type="predicted"/>
<comment type="caution">
    <text evidence="1">The sequence shown here is derived from an EMBL/GenBank/DDBJ whole genome shotgun (WGS) entry which is preliminary data.</text>
</comment>
<organism evidence="1 2">
    <name type="scientific">Pistacia atlantica</name>
    <dbReference type="NCBI Taxonomy" id="434234"/>
    <lineage>
        <taxon>Eukaryota</taxon>
        <taxon>Viridiplantae</taxon>
        <taxon>Streptophyta</taxon>
        <taxon>Embryophyta</taxon>
        <taxon>Tracheophyta</taxon>
        <taxon>Spermatophyta</taxon>
        <taxon>Magnoliopsida</taxon>
        <taxon>eudicotyledons</taxon>
        <taxon>Gunneridae</taxon>
        <taxon>Pentapetalae</taxon>
        <taxon>rosids</taxon>
        <taxon>malvids</taxon>
        <taxon>Sapindales</taxon>
        <taxon>Anacardiaceae</taxon>
        <taxon>Pistacia</taxon>
    </lineage>
</organism>
<reference evidence="2" key="1">
    <citation type="journal article" date="2023" name="G3 (Bethesda)">
        <title>Genome assembly and association tests identify interacting loci associated with vigor, precocity, and sex in interspecific pistachio rootstocks.</title>
        <authorList>
            <person name="Palmer W."/>
            <person name="Jacygrad E."/>
            <person name="Sagayaradj S."/>
            <person name="Cavanaugh K."/>
            <person name="Han R."/>
            <person name="Bertier L."/>
            <person name="Beede B."/>
            <person name="Kafkas S."/>
            <person name="Golino D."/>
            <person name="Preece J."/>
            <person name="Michelmore R."/>
        </authorList>
    </citation>
    <scope>NUCLEOTIDE SEQUENCE [LARGE SCALE GENOMIC DNA]</scope>
</reference>